<comment type="caution">
    <text evidence="1">The sequence shown here is derived from an EMBL/GenBank/DDBJ whole genome shotgun (WGS) entry which is preliminary data.</text>
</comment>
<protein>
    <submittedName>
        <fullName evidence="1">Uncharacterized protein</fullName>
    </submittedName>
</protein>
<proteinExistence type="predicted"/>
<dbReference type="AlphaFoldDB" id="A0A8I1EB08"/>
<evidence type="ECO:0000313" key="1">
    <source>
        <dbReference type="EMBL" id="MBI6882440.1"/>
    </source>
</evidence>
<dbReference type="EMBL" id="JAEHTE010000001">
    <property type="protein sequence ID" value="MBI6882440.1"/>
    <property type="molecule type" value="Genomic_DNA"/>
</dbReference>
<gene>
    <name evidence="1" type="ORF">JEU22_00735</name>
</gene>
<reference evidence="1" key="1">
    <citation type="submission" date="2020-12" db="EMBL/GenBank/DDBJ databases">
        <title>Enhanced detection system for hospital associated transmission using whole genome sequencing surveillance.</title>
        <authorList>
            <person name="Harrison L.H."/>
            <person name="Van Tyne D."/>
            <person name="Marsh J.W."/>
            <person name="Griffith M.P."/>
            <person name="Snyder D.J."/>
            <person name="Cooper V.S."/>
            <person name="Mustapha M."/>
        </authorList>
    </citation>
    <scope>NUCLEOTIDE SEQUENCE</scope>
    <source>
        <strain evidence="1">PSB00042</strain>
    </source>
</reference>
<dbReference type="RefSeq" id="WP_198746057.1">
    <property type="nucleotide sequence ID" value="NZ_JAEHTE010000001.1"/>
</dbReference>
<name>A0A8I1EB08_PSEPU</name>
<evidence type="ECO:0000313" key="2">
    <source>
        <dbReference type="Proteomes" id="UP000637061"/>
    </source>
</evidence>
<accession>A0A8I1EB08</accession>
<organism evidence="1 2">
    <name type="scientific">Pseudomonas putida</name>
    <name type="common">Arthrobacter siderocapsulatus</name>
    <dbReference type="NCBI Taxonomy" id="303"/>
    <lineage>
        <taxon>Bacteria</taxon>
        <taxon>Pseudomonadati</taxon>
        <taxon>Pseudomonadota</taxon>
        <taxon>Gammaproteobacteria</taxon>
        <taxon>Pseudomonadales</taxon>
        <taxon>Pseudomonadaceae</taxon>
        <taxon>Pseudomonas</taxon>
    </lineage>
</organism>
<dbReference type="Proteomes" id="UP000637061">
    <property type="component" value="Unassembled WGS sequence"/>
</dbReference>
<sequence length="415" mass="46352">MTPLIERCNHLQNRISTFSPSSIDANEKLEAMIEDAVSIYSSAISKQNFEALEILGKLNSRISSRVLKNHKENNILLSKCLGSIRFSWEDVREFLETPGASHSDDVIAGVFENLIKHETFYSPANPRIARDILQAGFQLLRDDKVILKLCESIGLSNTRDVSGITCLLHAVDDIKHENSASPSTSTTISENALRDTLSKVLHATKHGIAIERADLKKLFEIAEAHGKPVATDSKVYDLVVDWIIRNESRIAYSVDSSPVCEWSNTKSIEVAEMLGAKILAANMSRRIDEFSFDRFSKLSKYMGFFTDDKHVTHLLGKSSANERTVGELMAYSLTQGYPMSEKILSGNVMKSLEIAADAIGDERLHTQSGRVFLEQIVNRLPHGCDLSKISKTSLHDELMTIRKYRSLSLENDMGM</sequence>